<sequence length="255" mass="27251">MHLISHCGVTNVFYYQTQYPQAFEDGAGFRCVAGDVESGIIRVCPLIRPADFPALARPPDCKYSHTVTIRADADNPGDVITLFFSPATAKRNWFVVAFPAPFYRRSYRRPGTPAPAASPAGRDRSAVPHLLRLPCLWGLFTPGLVALPLPFAWFPPSAAPVLPQNSGMALFPPPSDGPVVPLSTITSSPSACESASLMGARSSPAISIPPLSRHVLLITKDSGAGGQGSEQMVRGEGGVEQEDEPNDEEVPDGDW</sequence>
<evidence type="ECO:0000313" key="2">
    <source>
        <dbReference type="Proteomes" id="UP001207468"/>
    </source>
</evidence>
<gene>
    <name evidence="1" type="ORF">F5148DRAFT_1292086</name>
</gene>
<proteinExistence type="predicted"/>
<accession>A0ACC0TTQ0</accession>
<dbReference type="EMBL" id="JAGFNK010000563">
    <property type="protein sequence ID" value="KAI9448722.1"/>
    <property type="molecule type" value="Genomic_DNA"/>
</dbReference>
<protein>
    <submittedName>
        <fullName evidence="1">Uncharacterized protein</fullName>
    </submittedName>
</protein>
<comment type="caution">
    <text evidence="1">The sequence shown here is derived from an EMBL/GenBank/DDBJ whole genome shotgun (WGS) entry which is preliminary data.</text>
</comment>
<reference evidence="1" key="1">
    <citation type="submission" date="2021-03" db="EMBL/GenBank/DDBJ databases">
        <title>Evolutionary priming and transition to the ectomycorrhizal habit in an iconic lineage of mushroom-forming fungi: is preadaptation a requirement?</title>
        <authorList>
            <consortium name="DOE Joint Genome Institute"/>
            <person name="Looney B.P."/>
            <person name="Miyauchi S."/>
            <person name="Morin E."/>
            <person name="Drula E."/>
            <person name="Courty P.E."/>
            <person name="Chicoki N."/>
            <person name="Fauchery L."/>
            <person name="Kohler A."/>
            <person name="Kuo A."/>
            <person name="LaButti K."/>
            <person name="Pangilinan J."/>
            <person name="Lipzen A."/>
            <person name="Riley R."/>
            <person name="Andreopoulos W."/>
            <person name="He G."/>
            <person name="Johnson J."/>
            <person name="Barry K.W."/>
            <person name="Grigoriev I.V."/>
            <person name="Nagy L."/>
            <person name="Hibbett D."/>
            <person name="Henrissat B."/>
            <person name="Matheny P.B."/>
            <person name="Labbe J."/>
            <person name="Martin A.F."/>
        </authorList>
    </citation>
    <scope>NUCLEOTIDE SEQUENCE</scope>
    <source>
        <strain evidence="1">BPL698</strain>
    </source>
</reference>
<dbReference type="Proteomes" id="UP001207468">
    <property type="component" value="Unassembled WGS sequence"/>
</dbReference>
<keyword evidence="2" id="KW-1185">Reference proteome</keyword>
<organism evidence="1 2">
    <name type="scientific">Russula earlei</name>
    <dbReference type="NCBI Taxonomy" id="71964"/>
    <lineage>
        <taxon>Eukaryota</taxon>
        <taxon>Fungi</taxon>
        <taxon>Dikarya</taxon>
        <taxon>Basidiomycota</taxon>
        <taxon>Agaricomycotina</taxon>
        <taxon>Agaricomycetes</taxon>
        <taxon>Russulales</taxon>
        <taxon>Russulaceae</taxon>
        <taxon>Russula</taxon>
    </lineage>
</organism>
<name>A0ACC0TTQ0_9AGAM</name>
<evidence type="ECO:0000313" key="1">
    <source>
        <dbReference type="EMBL" id="KAI9448722.1"/>
    </source>
</evidence>